<organism evidence="2 3">
    <name type="scientific">Ascobolus immersus RN42</name>
    <dbReference type="NCBI Taxonomy" id="1160509"/>
    <lineage>
        <taxon>Eukaryota</taxon>
        <taxon>Fungi</taxon>
        <taxon>Dikarya</taxon>
        <taxon>Ascomycota</taxon>
        <taxon>Pezizomycotina</taxon>
        <taxon>Pezizomycetes</taxon>
        <taxon>Pezizales</taxon>
        <taxon>Ascobolaceae</taxon>
        <taxon>Ascobolus</taxon>
    </lineage>
</organism>
<feature type="compositionally biased region" description="Polar residues" evidence="1">
    <location>
        <begin position="311"/>
        <end position="328"/>
    </location>
</feature>
<feature type="region of interest" description="Disordered" evidence="1">
    <location>
        <begin position="291"/>
        <end position="377"/>
    </location>
</feature>
<evidence type="ECO:0000256" key="1">
    <source>
        <dbReference type="SAM" id="MobiDB-lite"/>
    </source>
</evidence>
<protein>
    <submittedName>
        <fullName evidence="2">Uncharacterized protein</fullName>
    </submittedName>
</protein>
<feature type="compositionally biased region" description="Polar residues" evidence="1">
    <location>
        <begin position="42"/>
        <end position="55"/>
    </location>
</feature>
<dbReference type="Proteomes" id="UP000275078">
    <property type="component" value="Unassembled WGS sequence"/>
</dbReference>
<evidence type="ECO:0000313" key="3">
    <source>
        <dbReference type="Proteomes" id="UP000275078"/>
    </source>
</evidence>
<feature type="compositionally biased region" description="Polar residues" evidence="1">
    <location>
        <begin position="75"/>
        <end position="104"/>
    </location>
</feature>
<feature type="compositionally biased region" description="Basic and acidic residues" evidence="1">
    <location>
        <begin position="19"/>
        <end position="38"/>
    </location>
</feature>
<proteinExistence type="predicted"/>
<reference evidence="2 3" key="1">
    <citation type="journal article" date="2018" name="Nat. Ecol. Evol.">
        <title>Pezizomycetes genomes reveal the molecular basis of ectomycorrhizal truffle lifestyle.</title>
        <authorList>
            <person name="Murat C."/>
            <person name="Payen T."/>
            <person name="Noel B."/>
            <person name="Kuo A."/>
            <person name="Morin E."/>
            <person name="Chen J."/>
            <person name="Kohler A."/>
            <person name="Krizsan K."/>
            <person name="Balestrini R."/>
            <person name="Da Silva C."/>
            <person name="Montanini B."/>
            <person name="Hainaut M."/>
            <person name="Levati E."/>
            <person name="Barry K.W."/>
            <person name="Belfiori B."/>
            <person name="Cichocki N."/>
            <person name="Clum A."/>
            <person name="Dockter R.B."/>
            <person name="Fauchery L."/>
            <person name="Guy J."/>
            <person name="Iotti M."/>
            <person name="Le Tacon F."/>
            <person name="Lindquist E.A."/>
            <person name="Lipzen A."/>
            <person name="Malagnac F."/>
            <person name="Mello A."/>
            <person name="Molinier V."/>
            <person name="Miyauchi S."/>
            <person name="Poulain J."/>
            <person name="Riccioni C."/>
            <person name="Rubini A."/>
            <person name="Sitrit Y."/>
            <person name="Splivallo R."/>
            <person name="Traeger S."/>
            <person name="Wang M."/>
            <person name="Zifcakova L."/>
            <person name="Wipf D."/>
            <person name="Zambonelli A."/>
            <person name="Paolocci F."/>
            <person name="Nowrousian M."/>
            <person name="Ottonello S."/>
            <person name="Baldrian P."/>
            <person name="Spatafora J.W."/>
            <person name="Henrissat B."/>
            <person name="Nagy L.G."/>
            <person name="Aury J.M."/>
            <person name="Wincker P."/>
            <person name="Grigoriev I.V."/>
            <person name="Bonfante P."/>
            <person name="Martin F.M."/>
        </authorList>
    </citation>
    <scope>NUCLEOTIDE SEQUENCE [LARGE SCALE GENOMIC DNA]</scope>
    <source>
        <strain evidence="2 3">RN42</strain>
    </source>
</reference>
<evidence type="ECO:0000313" key="2">
    <source>
        <dbReference type="EMBL" id="RPA72651.1"/>
    </source>
</evidence>
<sequence>MDSTNTPTIPQKRSASSDGQHHNEAIHPARRAKVDNRALRQVQGSESASSNQSRSPGVESSKASSFGDFYDITKKSSTQGGANSRPNEPLTTTGTPKASQTASKTLPDGYAPDFYNRRGSSDAGLGSWFGQSDPDSAPAKAPKAATDEDTLKAIPDEINLYRIDRVGPRDCDGTPTDEASAPSHAGFPWSEEDGRRAFFFSDQGVMKKDMFGLSDRGPSDTLCATQLTQTTMASAIQRECDDTGLEKITDEVKRDTRSADNKQAPAKPHSVWMNKMNSQPNAVKIYHHEPTEDSLNEPLPGAASGRDLRGASQQHRNIQICKEQSQETLRYPPPKPTRHTQSTPLREVPTPPAFERRPIGTPANITGMMAPSTPSSV</sequence>
<dbReference type="EMBL" id="ML119852">
    <property type="protein sequence ID" value="RPA72651.1"/>
    <property type="molecule type" value="Genomic_DNA"/>
</dbReference>
<gene>
    <name evidence="2" type="ORF">BJ508DRAFT_314532</name>
</gene>
<accession>A0A3N4HKI7</accession>
<dbReference type="AlphaFoldDB" id="A0A3N4HKI7"/>
<name>A0A3N4HKI7_ASCIM</name>
<feature type="compositionally biased region" description="Low complexity" evidence="1">
    <location>
        <begin position="132"/>
        <end position="144"/>
    </location>
</feature>
<feature type="region of interest" description="Disordered" evidence="1">
    <location>
        <begin position="165"/>
        <end position="188"/>
    </location>
</feature>
<feature type="region of interest" description="Disordered" evidence="1">
    <location>
        <begin position="1"/>
        <end position="150"/>
    </location>
</feature>
<feature type="compositionally biased region" description="Polar residues" evidence="1">
    <location>
        <begin position="1"/>
        <end position="18"/>
    </location>
</feature>
<keyword evidence="3" id="KW-1185">Reference proteome</keyword>